<dbReference type="RefSeq" id="WP_237980509.1">
    <property type="nucleotide sequence ID" value="NZ_JAKNCT010000015.1"/>
</dbReference>
<comment type="caution">
    <text evidence="1">The sequence shown here is derived from an EMBL/GenBank/DDBJ whole genome shotgun (WGS) entry which is preliminary data.</text>
</comment>
<dbReference type="Proteomes" id="UP001297600">
    <property type="component" value="Unassembled WGS sequence"/>
</dbReference>
<proteinExistence type="predicted"/>
<accession>A0ABS9MTD2</accession>
<evidence type="ECO:0000313" key="2">
    <source>
        <dbReference type="Proteomes" id="UP001297600"/>
    </source>
</evidence>
<name>A0ABS9MTD2_9BURK</name>
<reference evidence="1 2" key="1">
    <citation type="submission" date="2022-02" db="EMBL/GenBank/DDBJ databases">
        <title>Mesosutterella porci, a novel member of the family Sutterellaceae from pig feces.</title>
        <authorList>
            <person name="Wylensek D."/>
            <person name="Clavel T."/>
        </authorList>
    </citation>
    <scope>NUCLEOTIDE SEQUENCE [LARGE SCALE GENOMIC DNA]</scope>
    <source>
        <strain evidence="2">oilRF-744-wt-GAM-9</strain>
    </source>
</reference>
<protein>
    <submittedName>
        <fullName evidence="1">Uncharacterized protein</fullName>
    </submittedName>
</protein>
<dbReference type="EMBL" id="JAKNCT010000015">
    <property type="protein sequence ID" value="MCG5031881.1"/>
    <property type="molecule type" value="Genomic_DNA"/>
</dbReference>
<evidence type="ECO:0000313" key="1">
    <source>
        <dbReference type="EMBL" id="MCG5031881.1"/>
    </source>
</evidence>
<sequence length="84" mass="10035">MQYTWHTVHQPKDLPKNGVRVLFEARSGFRFYGRRTGRETIEVLLTGREISWLLIKMWAVDEVPENDGAEERGLRFFNRSYYGR</sequence>
<keyword evidence="2" id="KW-1185">Reference proteome</keyword>
<organism evidence="1 2">
    <name type="scientific">Mesosutterella porci</name>
    <dbReference type="NCBI Taxonomy" id="2915351"/>
    <lineage>
        <taxon>Bacteria</taxon>
        <taxon>Pseudomonadati</taxon>
        <taxon>Pseudomonadota</taxon>
        <taxon>Betaproteobacteria</taxon>
        <taxon>Burkholderiales</taxon>
        <taxon>Sutterellaceae</taxon>
        <taxon>Mesosutterella</taxon>
    </lineage>
</organism>
<gene>
    <name evidence="1" type="ORF">MAF45_10585</name>
</gene>